<name>A0A6F8PR06_9GAMM</name>
<gene>
    <name evidence="1" type="ORF">THMIRHAT_22910</name>
</gene>
<dbReference type="Proteomes" id="UP000501466">
    <property type="component" value="Chromosome"/>
</dbReference>
<reference evidence="2" key="1">
    <citation type="submission" date="2019-11" db="EMBL/GenBank/DDBJ databases">
        <title>Isolation and characterization of two novel species in the genus Thiomicrorhabdus.</title>
        <authorList>
            <person name="Mochizuki J."/>
            <person name="Kojima H."/>
            <person name="Fukui M."/>
        </authorList>
    </citation>
    <scope>NUCLEOTIDE SEQUENCE [LARGE SCALE GENOMIC DNA]</scope>
    <source>
        <strain evidence="2">AkT22</strain>
    </source>
</reference>
<dbReference type="AlphaFoldDB" id="A0A6F8PR06"/>
<protein>
    <submittedName>
        <fullName evidence="1">Uncharacterized protein</fullName>
    </submittedName>
</protein>
<evidence type="ECO:0000313" key="2">
    <source>
        <dbReference type="Proteomes" id="UP000501466"/>
    </source>
</evidence>
<sequence>MEVCTSKKEIKSQGQAGFFFKEQLEQARLYQSRFDYVQLIQFIARMPHLTPFNALLLNMQNPYVNLAFSADDWQKYFQCNVKLGSRPYIITRAFGPVSLIYDAKSVLDSNGHSLDKKLKLSFNTNRKINALELHEFIEYANKFNISVQYEPLLDVFSGCIEVVEKKAFLATTKGKKKTKANYIVYLNDFHSADVQFINLVYELSKLALGFLGKNEALSISDRRFRLKEQQEVEAVFVAYLLCLRVGMKPPSDNFLLRHEKEFMPGNIDLNAAMRAAQHVEKWINCNQERDYWFNKSNSFFKTQDELDEIELNQILQEFYAAAFSIGEISYKHATQLVQNLILKKYPHFSGYVSKKLLESAFLEAIAKKKAQNTN</sequence>
<accession>A0A6F8PR06</accession>
<proteinExistence type="predicted"/>
<keyword evidence="2" id="KW-1185">Reference proteome</keyword>
<dbReference type="KEGG" id="tzo:THMIRHAT_22910"/>
<dbReference type="RefSeq" id="WP_173292256.1">
    <property type="nucleotide sequence ID" value="NZ_AP021888.1"/>
</dbReference>
<organism evidence="1 2">
    <name type="scientific">Thiosulfativibrio zosterae</name>
    <dbReference type="NCBI Taxonomy" id="2675053"/>
    <lineage>
        <taxon>Bacteria</taxon>
        <taxon>Pseudomonadati</taxon>
        <taxon>Pseudomonadota</taxon>
        <taxon>Gammaproteobacteria</taxon>
        <taxon>Thiotrichales</taxon>
        <taxon>Piscirickettsiaceae</taxon>
        <taxon>Thiosulfativibrio</taxon>
    </lineage>
</organism>
<dbReference type="EMBL" id="AP021888">
    <property type="protein sequence ID" value="BBP44545.1"/>
    <property type="molecule type" value="Genomic_DNA"/>
</dbReference>
<evidence type="ECO:0000313" key="1">
    <source>
        <dbReference type="EMBL" id="BBP44545.1"/>
    </source>
</evidence>